<evidence type="ECO:0000256" key="25">
    <source>
        <dbReference type="ARBA" id="ARBA00051722"/>
    </source>
</evidence>
<dbReference type="GO" id="GO:0035556">
    <property type="term" value="P:intracellular signal transduction"/>
    <property type="evidence" value="ECO:0007669"/>
    <property type="project" value="TreeGrafter"/>
</dbReference>
<dbReference type="Pfam" id="PF21122">
    <property type="entry name" value="KA1_BRSK"/>
    <property type="match status" value="1"/>
</dbReference>
<dbReference type="Proteomes" id="UP000075840">
    <property type="component" value="Unassembled WGS sequence"/>
</dbReference>
<feature type="compositionally biased region" description="Polar residues" evidence="27">
    <location>
        <begin position="813"/>
        <end position="835"/>
    </location>
</feature>
<dbReference type="CDD" id="cd14519">
    <property type="entry name" value="DSP_DUSP22_15"/>
    <property type="match status" value="1"/>
</dbReference>
<proteinExistence type="inferred from homology"/>
<name>A0A182HPY6_ANOAR</name>
<feature type="compositionally biased region" description="Polar residues" evidence="27">
    <location>
        <begin position="870"/>
        <end position="911"/>
    </location>
</feature>
<protein>
    <recommendedName>
        <fullName evidence="26">Dual specificity protein phosphatase 15</fullName>
        <ecNumber evidence="4">2.7.11.1</ecNumber>
        <ecNumber evidence="6">3.1.3.16</ecNumber>
        <ecNumber evidence="5">3.1.3.48</ecNumber>
    </recommendedName>
</protein>
<feature type="region of interest" description="Disordered" evidence="27">
    <location>
        <begin position="350"/>
        <end position="445"/>
    </location>
</feature>
<dbReference type="EMBL" id="APCN01003284">
    <property type="status" value="NOT_ANNOTATED_CDS"/>
    <property type="molecule type" value="Genomic_DNA"/>
</dbReference>
<keyword evidence="19" id="KW-0472">Membrane</keyword>
<dbReference type="PANTHER" id="PTHR24346:SF36">
    <property type="entry name" value="SERINE_THREONINE-PROTEIN KINASE BRSK1 ISOFORM X1-RELATED"/>
    <property type="match status" value="1"/>
</dbReference>
<evidence type="ECO:0000256" key="19">
    <source>
        <dbReference type="ARBA" id="ARBA00023136"/>
    </source>
</evidence>
<feature type="compositionally biased region" description="Basic and acidic residues" evidence="27">
    <location>
        <begin position="1210"/>
        <end position="1220"/>
    </location>
</feature>
<dbReference type="GO" id="GO:0005886">
    <property type="term" value="C:plasma membrane"/>
    <property type="evidence" value="ECO:0007669"/>
    <property type="project" value="UniProtKB-SubCell"/>
</dbReference>
<dbReference type="InterPro" id="IPR000387">
    <property type="entry name" value="Tyr_Pase_dom"/>
</dbReference>
<feature type="compositionally biased region" description="Polar residues" evidence="27">
    <location>
        <begin position="430"/>
        <end position="442"/>
    </location>
</feature>
<comment type="catalytic activity">
    <reaction evidence="22">
        <text>L-threonyl-[protein] + ATP = O-phospho-L-threonyl-[protein] + ADP + H(+)</text>
        <dbReference type="Rhea" id="RHEA:46608"/>
        <dbReference type="Rhea" id="RHEA-COMP:11060"/>
        <dbReference type="Rhea" id="RHEA-COMP:11605"/>
        <dbReference type="ChEBI" id="CHEBI:15378"/>
        <dbReference type="ChEBI" id="CHEBI:30013"/>
        <dbReference type="ChEBI" id="CHEBI:30616"/>
        <dbReference type="ChEBI" id="CHEBI:61977"/>
        <dbReference type="ChEBI" id="CHEBI:456216"/>
        <dbReference type="EC" id="2.7.11.1"/>
    </reaction>
</comment>
<evidence type="ECO:0000256" key="12">
    <source>
        <dbReference type="ARBA" id="ARBA00022741"/>
    </source>
</evidence>
<keyword evidence="11" id="KW-0479">Metal-binding</keyword>
<dbReference type="SMART" id="SM00220">
    <property type="entry name" value="S_TKc"/>
    <property type="match status" value="1"/>
</dbReference>
<dbReference type="VEuPathDB" id="VectorBase:AARA21_012128"/>
<evidence type="ECO:0000259" key="29">
    <source>
        <dbReference type="PROSITE" id="PS50054"/>
    </source>
</evidence>
<sequence>MGNGMNKVMPGLYIGNYRDSKDYQQLDRYGITHIVSIHDSPRRFHPDKHYLCVIAADKPDQNLSQYFSVCNDFIHSARLKQGNVLIHCLAGMSRSVTVAVAYIMCVTPLSWKEALKVVRAGRSIANPNLGFQNQLQDFETNKLIEERRRLKERFPSLALELTDKEQCYLALDYYEELLESKGVCEGHCKFGKDCPTGICRTDSRGGIRPSRKPSLSSKKQYNTSLSTSPSTSSQLSVRSAGNPASGGGGGAQSCPTSPRCSKALSQRQGGGGAATRHPDNPRAAGEYAAEIDLGEISELRRSSSIVSTFRPRSSPAGLYSYTAPPSVHGSRVDLSVSGGTGSAIYLGASGSGSSGATGASGATSGSAGNSPGPGRRLSMRSTPKSTPRSTPESSPKASPKKSASSRKAERHTCSSRTSSSSKMSREVQKENATPSSASTGTEGHQYVGPYRLERTLGKGQTGLVKLGVHCVLGKKVAIKIINREKLSESVLMKVEREIAIMKLIDHPHVLGLTDVYENRKYLYLVLEHVSGGELFDYLVKKGRLTPKEARKFFRQIISALDFCHSHSICHRDLKPENLLLDDKNNIKIADFGMASLQPAGSMLETSCGSPHYACPEVIRGEKYDGRRADVWSCGVILYALLVGALPFDDDNLRQLLEKVKRGVFHIPHFVPPDCQSLLKGMIEVNPEKRLTLAEINKHPWVTAGGKGELELELPMMEVVQTHVIPNASAVDTDVLNAICSLGCFKEKDKLIQELLSPHHNTEKVIYFLLLDRKRRRPAIEDEEDVLRPRNDIIEIADPPRKRLDTCRINGSSSLSYGQISEGSPLTSRRQTFNNGHRSHSGSTSGGSRRSPSSVPLSRSSYQSPTRGVVVNSSQPLNQLHPPSSPNAASNRHSNYSPRSSTKSQVIDSSSPVHHRANSGPAVTVGLFSETDSNNMTSSINAIPGSPILGSPQQLQAVTTGSQLWKTRLTNIKNSFLGSPKFHRRKMQISTEEVHLTPESSPELTKKSWFGNLMTTEKDETFTVLVKGKPLATVKAHLIHAFLSMTELSHSVLSPMSFRVEYKRGGTGPTMFQRHVRIQVDINTICKQGDVGDMLFAITFTLISGNIRRFRRICEHIQAQVCSKRYPALSSPTNQHNNKVANSVAESISCGSDSSDRINYNKHKESDIEQETFYDTTSIGKTRRSSATSSNKNSVSSDEIEIKTVRSSSESTERERERSTERPAAMSGNGAEAAGPNPTRSAAAEPPIPCAPDVPGDAEGLAIAIVAPPAEETDDSGELMELIANQMEI</sequence>
<evidence type="ECO:0000256" key="10">
    <source>
        <dbReference type="ARBA" id="ARBA00022707"/>
    </source>
</evidence>
<dbReference type="Pfam" id="PF00069">
    <property type="entry name" value="Pkinase"/>
    <property type="match status" value="1"/>
</dbReference>
<evidence type="ECO:0000259" key="30">
    <source>
        <dbReference type="PROSITE" id="PS50056"/>
    </source>
</evidence>
<evidence type="ECO:0000256" key="5">
    <source>
        <dbReference type="ARBA" id="ARBA00013064"/>
    </source>
</evidence>
<feature type="compositionally biased region" description="Polar residues" evidence="27">
    <location>
        <begin position="254"/>
        <end position="267"/>
    </location>
</feature>
<feature type="compositionally biased region" description="Polar residues" evidence="27">
    <location>
        <begin position="379"/>
        <end position="390"/>
    </location>
</feature>
<dbReference type="Pfam" id="PF21115">
    <property type="entry name" value="UBA_BRSK"/>
    <property type="match status" value="1"/>
</dbReference>
<keyword evidence="8" id="KW-0723">Serine/threonine-protein kinase</keyword>
<dbReference type="GO" id="GO:0005524">
    <property type="term" value="F:ATP binding"/>
    <property type="evidence" value="ECO:0007669"/>
    <property type="project" value="UniProtKB-UniRule"/>
</dbReference>
<dbReference type="GO" id="GO:0005737">
    <property type="term" value="C:cytoplasm"/>
    <property type="evidence" value="ECO:0007669"/>
    <property type="project" value="TreeGrafter"/>
</dbReference>
<keyword evidence="7" id="KW-1003">Cell membrane</keyword>
<dbReference type="PROSITE" id="PS50011">
    <property type="entry name" value="PROTEIN_KINASE_DOM"/>
    <property type="match status" value="1"/>
</dbReference>
<keyword evidence="18" id="KW-0904">Protein phosphatase</keyword>
<dbReference type="Gene3D" id="3.90.190.10">
    <property type="entry name" value="Protein tyrosine phosphatase superfamily"/>
    <property type="match status" value="1"/>
</dbReference>
<dbReference type="FunFam" id="1.10.510.10:FF:000064">
    <property type="entry name" value="BR serine/threonine-protein kinase 2"/>
    <property type="match status" value="1"/>
</dbReference>
<dbReference type="FunFam" id="3.90.190.10:FF:000052">
    <property type="entry name" value="Dual specificity phosphatase 15"/>
    <property type="match status" value="1"/>
</dbReference>
<dbReference type="GO" id="GO:0004725">
    <property type="term" value="F:protein tyrosine phosphatase activity"/>
    <property type="evidence" value="ECO:0007669"/>
    <property type="project" value="UniProtKB-EC"/>
</dbReference>
<dbReference type="EC" id="3.1.3.16" evidence="6"/>
<feature type="compositionally biased region" description="Low complexity" evidence="27">
    <location>
        <begin position="840"/>
        <end position="864"/>
    </location>
</feature>
<evidence type="ECO:0000256" key="26">
    <source>
        <dbReference type="ARBA" id="ARBA00068799"/>
    </source>
</evidence>
<feature type="region of interest" description="Disordered" evidence="27">
    <location>
        <begin position="813"/>
        <end position="928"/>
    </location>
</feature>
<dbReference type="PROSITE" id="PS00108">
    <property type="entry name" value="PROTEIN_KINASE_ST"/>
    <property type="match status" value="1"/>
</dbReference>
<keyword evidence="10" id="KW-0519">Myristate</keyword>
<dbReference type="InterPro" id="IPR020422">
    <property type="entry name" value="TYR_PHOSPHATASE_DUAL_dom"/>
</dbReference>
<keyword evidence="14" id="KW-0378">Hydrolase</keyword>
<keyword evidence="16" id="KW-0460">Magnesium</keyword>
<dbReference type="InterPro" id="IPR048622">
    <property type="entry name" value="BRSK1_2-like_UBA"/>
</dbReference>
<comment type="catalytic activity">
    <reaction evidence="24">
        <text>L-seryl-[protein] + ATP = O-phospho-L-seryl-[protein] + ADP + H(+)</text>
        <dbReference type="Rhea" id="RHEA:17989"/>
        <dbReference type="Rhea" id="RHEA-COMP:9863"/>
        <dbReference type="Rhea" id="RHEA-COMP:11604"/>
        <dbReference type="ChEBI" id="CHEBI:15378"/>
        <dbReference type="ChEBI" id="CHEBI:29999"/>
        <dbReference type="ChEBI" id="CHEBI:30616"/>
        <dbReference type="ChEBI" id="CHEBI:83421"/>
        <dbReference type="ChEBI" id="CHEBI:456216"/>
        <dbReference type="EC" id="2.7.11.1"/>
    </reaction>
</comment>
<organism evidence="31 32">
    <name type="scientific">Anopheles arabiensis</name>
    <name type="common">Mosquito</name>
    <dbReference type="NCBI Taxonomy" id="7173"/>
    <lineage>
        <taxon>Eukaryota</taxon>
        <taxon>Metazoa</taxon>
        <taxon>Ecdysozoa</taxon>
        <taxon>Arthropoda</taxon>
        <taxon>Hexapoda</taxon>
        <taxon>Insecta</taxon>
        <taxon>Pterygota</taxon>
        <taxon>Neoptera</taxon>
        <taxon>Endopterygota</taxon>
        <taxon>Diptera</taxon>
        <taxon>Nematocera</taxon>
        <taxon>Culicoidea</taxon>
        <taxon>Culicidae</taxon>
        <taxon>Anophelinae</taxon>
        <taxon>Anopheles</taxon>
    </lineage>
</organism>
<evidence type="ECO:0000256" key="16">
    <source>
        <dbReference type="ARBA" id="ARBA00022842"/>
    </source>
</evidence>
<dbReference type="PRINTS" id="PR01908">
    <property type="entry name" value="ADSPHPHTASE"/>
</dbReference>
<evidence type="ECO:0000256" key="15">
    <source>
        <dbReference type="ARBA" id="ARBA00022840"/>
    </source>
</evidence>
<feature type="compositionally biased region" description="Low complexity" evidence="27">
    <location>
        <begin position="356"/>
        <end position="374"/>
    </location>
</feature>
<feature type="compositionally biased region" description="Low complexity" evidence="27">
    <location>
        <begin position="1184"/>
        <end position="1196"/>
    </location>
</feature>
<dbReference type="PROSITE" id="PS50056">
    <property type="entry name" value="TYR_PHOSPHATASE_2"/>
    <property type="match status" value="1"/>
</dbReference>
<feature type="domain" description="Tyrosine-protein phosphatase" evidence="29">
    <location>
        <begin position="4"/>
        <end position="144"/>
    </location>
</feature>
<evidence type="ECO:0000313" key="32">
    <source>
        <dbReference type="Proteomes" id="UP000075840"/>
    </source>
</evidence>
<keyword evidence="32" id="KW-1185">Reference proteome</keyword>
<feature type="domain" description="Tyrosine specific protein phosphatases" evidence="30">
    <location>
        <begin position="71"/>
        <end position="122"/>
    </location>
</feature>
<dbReference type="SUPFAM" id="SSF56112">
    <property type="entry name" value="Protein kinase-like (PK-like)"/>
    <property type="match status" value="1"/>
</dbReference>
<evidence type="ECO:0000256" key="11">
    <source>
        <dbReference type="ARBA" id="ARBA00022723"/>
    </source>
</evidence>
<feature type="compositionally biased region" description="Low complexity" evidence="27">
    <location>
        <begin position="212"/>
        <end position="243"/>
    </location>
</feature>
<dbReference type="InterPro" id="IPR011009">
    <property type="entry name" value="Kinase-like_dom_sf"/>
</dbReference>
<reference evidence="31" key="1">
    <citation type="submission" date="2022-08" db="UniProtKB">
        <authorList>
            <consortium name="EnsemblMetazoa"/>
        </authorList>
    </citation>
    <scope>IDENTIFICATION</scope>
    <source>
        <strain evidence="31">Dongola</strain>
    </source>
</reference>
<evidence type="ECO:0000256" key="3">
    <source>
        <dbReference type="ARBA" id="ARBA00006234"/>
    </source>
</evidence>
<dbReference type="SUPFAM" id="SSF52799">
    <property type="entry name" value="(Phosphotyrosine protein) phosphatases II"/>
    <property type="match status" value="1"/>
</dbReference>
<dbReference type="InterPro" id="IPR000719">
    <property type="entry name" value="Prot_kinase_dom"/>
</dbReference>
<feature type="compositionally biased region" description="Low complexity" evidence="27">
    <location>
        <begin position="391"/>
        <end position="402"/>
    </location>
</feature>
<dbReference type="Pfam" id="PF00782">
    <property type="entry name" value="DSPc"/>
    <property type="match status" value="1"/>
</dbReference>
<feature type="region of interest" description="Disordered" evidence="27">
    <location>
        <begin position="201"/>
        <end position="282"/>
    </location>
</feature>
<evidence type="ECO:0000256" key="2">
    <source>
        <dbReference type="ARBA" id="ARBA00004342"/>
    </source>
</evidence>
<evidence type="ECO:0000256" key="7">
    <source>
        <dbReference type="ARBA" id="ARBA00022475"/>
    </source>
</evidence>
<dbReference type="InterPro" id="IPR029021">
    <property type="entry name" value="Prot-tyrosine_phosphatase-like"/>
</dbReference>
<dbReference type="EnsemblMetazoa" id="AARA003328-RA">
    <property type="protein sequence ID" value="AARA003328-PA"/>
    <property type="gene ID" value="AARA003328"/>
</dbReference>
<comment type="subcellular location">
    <subcellularLocation>
        <location evidence="2">Cell membrane</location>
        <topology evidence="2">Lipid-anchor</topology>
        <orientation evidence="2">Cytoplasmic side</orientation>
    </subcellularLocation>
</comment>
<keyword evidence="17" id="KW-0524">Neurogenesis</keyword>
<evidence type="ECO:0000259" key="28">
    <source>
        <dbReference type="PROSITE" id="PS50011"/>
    </source>
</evidence>
<evidence type="ECO:0000256" key="17">
    <source>
        <dbReference type="ARBA" id="ARBA00022902"/>
    </source>
</evidence>
<evidence type="ECO:0000256" key="13">
    <source>
        <dbReference type="ARBA" id="ARBA00022777"/>
    </source>
</evidence>
<evidence type="ECO:0000256" key="14">
    <source>
        <dbReference type="ARBA" id="ARBA00022801"/>
    </source>
</evidence>
<comment type="catalytic activity">
    <reaction evidence="23">
        <text>O-phospho-L-threonyl-[protein] + H2O = L-threonyl-[protein] + phosphate</text>
        <dbReference type="Rhea" id="RHEA:47004"/>
        <dbReference type="Rhea" id="RHEA-COMP:11060"/>
        <dbReference type="Rhea" id="RHEA-COMP:11605"/>
        <dbReference type="ChEBI" id="CHEBI:15377"/>
        <dbReference type="ChEBI" id="CHEBI:30013"/>
        <dbReference type="ChEBI" id="CHEBI:43474"/>
        <dbReference type="ChEBI" id="CHEBI:61977"/>
        <dbReference type="EC" id="3.1.3.16"/>
    </reaction>
</comment>
<dbReference type="Gene3D" id="1.10.510.10">
    <property type="entry name" value="Transferase(Phosphotransferase) domain 1"/>
    <property type="match status" value="1"/>
</dbReference>
<keyword evidence="12" id="KW-0547">Nucleotide-binding</keyword>
<dbReference type="FunFam" id="3.30.200.20:FF:000003">
    <property type="entry name" value="Non-specific serine/threonine protein kinase"/>
    <property type="match status" value="1"/>
</dbReference>
<evidence type="ECO:0000313" key="31">
    <source>
        <dbReference type="EnsemblMetazoa" id="AARA003328-PA"/>
    </source>
</evidence>
<dbReference type="EC" id="3.1.3.48" evidence="5"/>
<dbReference type="VEuPathDB" id="VectorBase:AARA003328"/>
<evidence type="ECO:0000256" key="6">
    <source>
        <dbReference type="ARBA" id="ARBA00013081"/>
    </source>
</evidence>
<evidence type="ECO:0000256" key="9">
    <source>
        <dbReference type="ARBA" id="ARBA00022679"/>
    </source>
</evidence>
<dbReference type="InterPro" id="IPR017441">
    <property type="entry name" value="Protein_kinase_ATP_BS"/>
</dbReference>
<keyword evidence="9" id="KW-0808">Transferase</keyword>
<dbReference type="PROSITE" id="PS50054">
    <property type="entry name" value="TYR_PHOSPHATASE_DUAL"/>
    <property type="match status" value="1"/>
</dbReference>
<evidence type="ECO:0000256" key="8">
    <source>
        <dbReference type="ARBA" id="ARBA00022527"/>
    </source>
</evidence>
<dbReference type="InterPro" id="IPR008271">
    <property type="entry name" value="Ser/Thr_kinase_AS"/>
</dbReference>
<dbReference type="GO" id="GO:0046872">
    <property type="term" value="F:metal ion binding"/>
    <property type="evidence" value="ECO:0007669"/>
    <property type="project" value="UniProtKB-KW"/>
</dbReference>
<dbReference type="GO" id="GO:0007399">
    <property type="term" value="P:nervous system development"/>
    <property type="evidence" value="ECO:0007669"/>
    <property type="project" value="UniProtKB-KW"/>
</dbReference>
<accession>A0A182HPY6</accession>
<dbReference type="CDD" id="cd14340">
    <property type="entry name" value="UBA_BRSK"/>
    <property type="match status" value="1"/>
</dbReference>
<feature type="region of interest" description="Disordered" evidence="27">
    <location>
        <begin position="1168"/>
        <end position="1255"/>
    </location>
</feature>
<keyword evidence="15" id="KW-0067">ATP-binding</keyword>
<evidence type="ECO:0000256" key="24">
    <source>
        <dbReference type="ARBA" id="ARBA00048679"/>
    </source>
</evidence>
<dbReference type="VEuPathDB" id="VectorBase:AARA21_013120"/>
<feature type="domain" description="Protein kinase" evidence="28">
    <location>
        <begin position="450"/>
        <end position="701"/>
    </location>
</feature>
<evidence type="ECO:0000256" key="21">
    <source>
        <dbReference type="ARBA" id="ARBA00047761"/>
    </source>
</evidence>
<dbReference type="PROSITE" id="PS00107">
    <property type="entry name" value="PROTEIN_KINASE_ATP"/>
    <property type="match status" value="1"/>
</dbReference>
<keyword evidence="20" id="KW-0449">Lipoprotein</keyword>
<evidence type="ECO:0000256" key="22">
    <source>
        <dbReference type="ARBA" id="ARBA00047899"/>
    </source>
</evidence>
<evidence type="ECO:0000256" key="20">
    <source>
        <dbReference type="ARBA" id="ARBA00023288"/>
    </source>
</evidence>
<dbReference type="EC" id="2.7.11.1" evidence="4"/>
<evidence type="ECO:0000256" key="4">
    <source>
        <dbReference type="ARBA" id="ARBA00012513"/>
    </source>
</evidence>
<comment type="similarity">
    <text evidence="3">Belongs to the protein kinase superfamily. CAMK Ser/Thr protein kinase family. SNF1 subfamily.</text>
</comment>
<dbReference type="InterPro" id="IPR000340">
    <property type="entry name" value="Dual-sp_phosphatase_cat-dom"/>
</dbReference>
<dbReference type="PANTHER" id="PTHR24346">
    <property type="entry name" value="MAP/MICROTUBULE AFFINITY-REGULATING KINASE"/>
    <property type="match status" value="1"/>
</dbReference>
<dbReference type="GO" id="GO:0004722">
    <property type="term" value="F:protein serine/threonine phosphatase activity"/>
    <property type="evidence" value="ECO:0007669"/>
    <property type="project" value="UniProtKB-EC"/>
</dbReference>
<evidence type="ECO:0000256" key="1">
    <source>
        <dbReference type="ARBA" id="ARBA00001946"/>
    </source>
</evidence>
<dbReference type="SMART" id="SM00195">
    <property type="entry name" value="DSPc"/>
    <property type="match status" value="1"/>
</dbReference>
<dbReference type="GO" id="GO:0004674">
    <property type="term" value="F:protein serine/threonine kinase activity"/>
    <property type="evidence" value="ECO:0007669"/>
    <property type="project" value="UniProtKB-KW"/>
</dbReference>
<evidence type="ECO:0000256" key="23">
    <source>
        <dbReference type="ARBA" id="ARBA00048336"/>
    </source>
</evidence>
<comment type="catalytic activity">
    <reaction evidence="25">
        <text>O-phospho-L-tyrosyl-[protein] + H2O = L-tyrosyl-[protein] + phosphate</text>
        <dbReference type="Rhea" id="RHEA:10684"/>
        <dbReference type="Rhea" id="RHEA-COMP:10136"/>
        <dbReference type="Rhea" id="RHEA-COMP:20101"/>
        <dbReference type="ChEBI" id="CHEBI:15377"/>
        <dbReference type="ChEBI" id="CHEBI:43474"/>
        <dbReference type="ChEBI" id="CHEBI:46858"/>
        <dbReference type="ChEBI" id="CHEBI:61978"/>
        <dbReference type="EC" id="3.1.3.48"/>
    </reaction>
</comment>
<evidence type="ECO:0000256" key="27">
    <source>
        <dbReference type="SAM" id="MobiDB-lite"/>
    </source>
</evidence>
<comment type="catalytic activity">
    <reaction evidence="21">
        <text>O-phospho-L-seryl-[protein] + H2O = L-seryl-[protein] + phosphate</text>
        <dbReference type="Rhea" id="RHEA:20629"/>
        <dbReference type="Rhea" id="RHEA-COMP:9863"/>
        <dbReference type="Rhea" id="RHEA-COMP:11604"/>
        <dbReference type="ChEBI" id="CHEBI:15377"/>
        <dbReference type="ChEBI" id="CHEBI:29999"/>
        <dbReference type="ChEBI" id="CHEBI:43474"/>
        <dbReference type="ChEBI" id="CHEBI:83421"/>
        <dbReference type="EC" id="3.1.3.16"/>
    </reaction>
</comment>
<comment type="cofactor">
    <cofactor evidence="1">
        <name>Mg(2+)</name>
        <dbReference type="ChEBI" id="CHEBI:18420"/>
    </cofactor>
</comment>
<keyword evidence="13" id="KW-0418">Kinase</keyword>
<dbReference type="CDD" id="cd14081">
    <property type="entry name" value="STKc_BRSK1_2"/>
    <property type="match status" value="1"/>
</dbReference>
<evidence type="ECO:0000256" key="18">
    <source>
        <dbReference type="ARBA" id="ARBA00022912"/>
    </source>
</evidence>